<reference evidence="1 2" key="1">
    <citation type="submission" date="2020-04" db="EMBL/GenBank/DDBJ databases">
        <authorList>
            <consortium name="Desulfovibrio sp. FSS-1 genome sequencing consortium"/>
            <person name="Shimoshige H."/>
            <person name="Kobayashi H."/>
            <person name="Maekawa T."/>
        </authorList>
    </citation>
    <scope>NUCLEOTIDE SEQUENCE [LARGE SCALE GENOMIC DNA]</scope>
    <source>
        <strain evidence="1 2">SIID29052-01</strain>
    </source>
</reference>
<dbReference type="Proteomes" id="UP000494245">
    <property type="component" value="Unassembled WGS sequence"/>
</dbReference>
<keyword evidence="2" id="KW-1185">Reference proteome</keyword>
<dbReference type="EMBL" id="BLTE01000002">
    <property type="protein sequence ID" value="GFK92803.1"/>
    <property type="molecule type" value="Genomic_DNA"/>
</dbReference>
<dbReference type="InterPro" id="IPR046480">
    <property type="entry name" value="DUF6573"/>
</dbReference>
<reference evidence="1 2" key="2">
    <citation type="submission" date="2020-05" db="EMBL/GenBank/DDBJ databases">
        <title>Draft genome sequence of Desulfovibrio sp. strainFSS-1.</title>
        <authorList>
            <person name="Shimoshige H."/>
            <person name="Kobayashi H."/>
            <person name="Maekawa T."/>
        </authorList>
    </citation>
    <scope>NUCLEOTIDE SEQUENCE [LARGE SCALE GENOMIC DNA]</scope>
    <source>
        <strain evidence="1 2">SIID29052-01</strain>
    </source>
</reference>
<protein>
    <submittedName>
        <fullName evidence="1">Uncharacterized protein</fullName>
    </submittedName>
</protein>
<organism evidence="1 2">
    <name type="scientific">Fundidesulfovibrio magnetotacticus</name>
    <dbReference type="NCBI Taxonomy" id="2730080"/>
    <lineage>
        <taxon>Bacteria</taxon>
        <taxon>Pseudomonadati</taxon>
        <taxon>Thermodesulfobacteriota</taxon>
        <taxon>Desulfovibrionia</taxon>
        <taxon>Desulfovibrionales</taxon>
        <taxon>Desulfovibrionaceae</taxon>
        <taxon>Fundidesulfovibrio</taxon>
    </lineage>
</organism>
<dbReference type="AlphaFoldDB" id="A0A6V8LJA3"/>
<name>A0A6V8LJA3_9BACT</name>
<evidence type="ECO:0000313" key="1">
    <source>
        <dbReference type="EMBL" id="GFK92803.1"/>
    </source>
</evidence>
<accession>A0A6V8LJA3</accession>
<dbReference type="RefSeq" id="WP_173081244.1">
    <property type="nucleotide sequence ID" value="NZ_BLTE01000002.1"/>
</dbReference>
<sequence>MPFSDFEIIYSYTRAQALDDGVLVDISAAAREYGFKLPTAVTDNLFHGHVVPPEGLEGEGQSVEGRLHDLLSLAMIAARRGMNHNRVEFEVLFLMRPGGREKVTVILHVGPGDQGEAVLTLMLPGDE</sequence>
<evidence type="ECO:0000313" key="2">
    <source>
        <dbReference type="Proteomes" id="UP000494245"/>
    </source>
</evidence>
<gene>
    <name evidence="1" type="ORF">NNJEOMEG_00630</name>
</gene>
<proteinExistence type="predicted"/>
<comment type="caution">
    <text evidence="1">The sequence shown here is derived from an EMBL/GenBank/DDBJ whole genome shotgun (WGS) entry which is preliminary data.</text>
</comment>
<dbReference type="Pfam" id="PF20213">
    <property type="entry name" value="DUF6573"/>
    <property type="match status" value="1"/>
</dbReference>